<sequence length="371" mass="40477">MNLVYAARSKIPSRHANAVQVAHMICALAPLVDSLNVCLPGGLSRRFRFRAGTWLSAYGRKLPGNVHVHFMPDGPDHGFEKRVLAVLKEPELIFTRSPWLAWKLVREDVPVLFESHAVSRDAAQVRIPDFIRALNDSRSGAVVAISEHIAQEYLAGGLSPERVLIAPDGVDVEAFAHPASGGLGRLFGPVVYERPAMVYTGSLIPEKGAAFLAEAAVRLPHLHVVVIGGSARESARLAADAPPNLFTHPAVPHKNIPAILHDAAMLVMPYMPTGDLISYMSPLKLFEYLATGRPVLSADLPVLRPFLRHGENCLLFAPGSMDDLCAQAGHILDMTPEALAAMRTRTDLPTWENRARTILDWHRALRKKAGA</sequence>
<keyword evidence="1" id="KW-0328">Glycosyltransferase</keyword>
<evidence type="ECO:0008006" key="5">
    <source>
        <dbReference type="Google" id="ProtNLM"/>
    </source>
</evidence>
<dbReference type="RefSeq" id="WP_066602865.1">
    <property type="nucleotide sequence ID" value="NZ_CP014230.1"/>
</dbReference>
<evidence type="ECO:0000313" key="4">
    <source>
        <dbReference type="Proteomes" id="UP000063964"/>
    </source>
</evidence>
<dbReference type="AlphaFoldDB" id="A0A0X8JNL0"/>
<keyword evidence="4" id="KW-1185">Reference proteome</keyword>
<dbReference type="SUPFAM" id="SSF53756">
    <property type="entry name" value="UDP-Glycosyltransferase/glycogen phosphorylase"/>
    <property type="match status" value="1"/>
</dbReference>
<evidence type="ECO:0000256" key="1">
    <source>
        <dbReference type="ARBA" id="ARBA00022676"/>
    </source>
</evidence>
<dbReference type="OrthoDB" id="9816564at2"/>
<keyword evidence="2" id="KW-0808">Transferase</keyword>
<evidence type="ECO:0000256" key="2">
    <source>
        <dbReference type="ARBA" id="ARBA00022679"/>
    </source>
</evidence>
<dbReference type="Gene3D" id="3.40.50.2000">
    <property type="entry name" value="Glycogen Phosphorylase B"/>
    <property type="match status" value="2"/>
</dbReference>
<dbReference type="PANTHER" id="PTHR12526">
    <property type="entry name" value="GLYCOSYLTRANSFERASE"/>
    <property type="match status" value="1"/>
</dbReference>
<dbReference type="STRING" id="888061.AXF15_02510"/>
<dbReference type="EMBL" id="CP014230">
    <property type="protein sequence ID" value="AMD92087.1"/>
    <property type="molecule type" value="Genomic_DNA"/>
</dbReference>
<evidence type="ECO:0000313" key="3">
    <source>
        <dbReference type="EMBL" id="AMD92087.1"/>
    </source>
</evidence>
<reference evidence="4" key="1">
    <citation type="submission" date="2016-02" db="EMBL/GenBank/DDBJ databases">
        <authorList>
            <person name="Holder M.E."/>
            <person name="Ajami N.J."/>
            <person name="Petrosino J.F."/>
        </authorList>
    </citation>
    <scope>NUCLEOTIDE SEQUENCE [LARGE SCALE GENOMIC DNA]</scope>
    <source>
        <strain evidence="4">DSM 12838</strain>
    </source>
</reference>
<dbReference type="GO" id="GO:0016757">
    <property type="term" value="F:glycosyltransferase activity"/>
    <property type="evidence" value="ECO:0007669"/>
    <property type="project" value="UniProtKB-KW"/>
</dbReference>
<proteinExistence type="predicted"/>
<accession>A0A0X8JNL0</accession>
<dbReference type="KEGG" id="doa:AXF15_02510"/>
<dbReference type="Pfam" id="PF13692">
    <property type="entry name" value="Glyco_trans_1_4"/>
    <property type="match status" value="1"/>
</dbReference>
<protein>
    <recommendedName>
        <fullName evidence="5">Glycosyltransferase subfamily 4-like N-terminal domain-containing protein</fullName>
    </recommendedName>
</protein>
<organism evidence="3 4">
    <name type="scientific">Desulfomicrobium orale DSM 12838</name>
    <dbReference type="NCBI Taxonomy" id="888061"/>
    <lineage>
        <taxon>Bacteria</taxon>
        <taxon>Pseudomonadati</taxon>
        <taxon>Thermodesulfobacteriota</taxon>
        <taxon>Desulfovibrionia</taxon>
        <taxon>Desulfovibrionales</taxon>
        <taxon>Desulfomicrobiaceae</taxon>
        <taxon>Desulfomicrobium</taxon>
    </lineage>
</organism>
<name>A0A0X8JNL0_9BACT</name>
<gene>
    <name evidence="3" type="ORF">AXF15_02510</name>
</gene>
<dbReference type="Proteomes" id="UP000063964">
    <property type="component" value="Chromosome"/>
</dbReference>
<dbReference type="PANTHER" id="PTHR12526:SF510">
    <property type="entry name" value="D-INOSITOL 3-PHOSPHATE GLYCOSYLTRANSFERASE"/>
    <property type="match status" value="1"/>
</dbReference>